<dbReference type="KEGG" id="fpf:DCC35_10045"/>
<evidence type="ECO:0008006" key="4">
    <source>
        <dbReference type="Google" id="ProtNLM"/>
    </source>
</evidence>
<proteinExistence type="predicted"/>
<name>A0A4D7JQK7_9BACT</name>
<dbReference type="RefSeq" id="WP_137090648.1">
    <property type="nucleotide sequence ID" value="NZ_CP028923.1"/>
</dbReference>
<accession>A0A4D7JQK7</accession>
<feature type="signal peptide" evidence="1">
    <location>
        <begin position="1"/>
        <end position="19"/>
    </location>
</feature>
<reference evidence="2 3" key="1">
    <citation type="submission" date="2018-04" db="EMBL/GenBank/DDBJ databases">
        <title>Complete genome uncultured novel isolate.</title>
        <authorList>
            <person name="Merlino G."/>
        </authorList>
    </citation>
    <scope>NUCLEOTIDE SEQUENCE [LARGE SCALE GENOMIC DNA]</scope>
    <source>
        <strain evidence="3">R1DC9</strain>
    </source>
</reference>
<evidence type="ECO:0000313" key="3">
    <source>
        <dbReference type="Proteomes" id="UP000298616"/>
    </source>
</evidence>
<gene>
    <name evidence="2" type="ORF">DCC35_10045</name>
</gene>
<sequence length="145" mass="16478">MRKTIYCLFLLIVSVVINAQNDIDFWEILGEVKFETGYMEGSDVPFDVPVFSDKLKSIEGQTIQLQGYILPVEVGSSDHYILSKLPFNVCYYCGGAGPETIIEIISDDKLEASDNRVVIQGKLMLNKRDMNYHMYVLKNAELIDQ</sequence>
<protein>
    <recommendedName>
        <fullName evidence="4">DUF3299 domain-containing protein</fullName>
    </recommendedName>
</protein>
<keyword evidence="1" id="KW-0732">Signal</keyword>
<dbReference type="OrthoDB" id="1348500at2"/>
<evidence type="ECO:0000313" key="2">
    <source>
        <dbReference type="EMBL" id="QCK15062.1"/>
    </source>
</evidence>
<feature type="chain" id="PRO_5020739518" description="DUF3299 domain-containing protein" evidence="1">
    <location>
        <begin position="20"/>
        <end position="145"/>
    </location>
</feature>
<evidence type="ECO:0000256" key="1">
    <source>
        <dbReference type="SAM" id="SignalP"/>
    </source>
</evidence>
<dbReference type="Gene3D" id="2.40.50.870">
    <property type="entry name" value="Protein of unknown function (DUF3299)"/>
    <property type="match status" value="1"/>
</dbReference>
<dbReference type="AlphaFoldDB" id="A0A4D7JQK7"/>
<dbReference type="EMBL" id="CP028923">
    <property type="protein sequence ID" value="QCK15062.1"/>
    <property type="molecule type" value="Genomic_DNA"/>
</dbReference>
<keyword evidence="3" id="KW-1185">Reference proteome</keyword>
<dbReference type="Proteomes" id="UP000298616">
    <property type="component" value="Chromosome"/>
</dbReference>
<organism evidence="2 3">
    <name type="scientific">Mangrovivirga cuniculi</name>
    <dbReference type="NCBI Taxonomy" id="2715131"/>
    <lineage>
        <taxon>Bacteria</taxon>
        <taxon>Pseudomonadati</taxon>
        <taxon>Bacteroidota</taxon>
        <taxon>Cytophagia</taxon>
        <taxon>Cytophagales</taxon>
        <taxon>Mangrovivirgaceae</taxon>
        <taxon>Mangrovivirga</taxon>
    </lineage>
</organism>